<proteinExistence type="predicted"/>
<feature type="active site" evidence="3">
    <location>
        <position position="86"/>
    </location>
</feature>
<accession>A0A5J6SPP5</accession>
<evidence type="ECO:0000256" key="1">
    <source>
        <dbReference type="ARBA" id="ARBA00022723"/>
    </source>
</evidence>
<dbReference type="SUPFAM" id="SSF55031">
    <property type="entry name" value="Bacterial exopeptidase dimerisation domain"/>
    <property type="match status" value="1"/>
</dbReference>
<dbReference type="Pfam" id="PF01546">
    <property type="entry name" value="Peptidase_M20"/>
    <property type="match status" value="1"/>
</dbReference>
<dbReference type="GO" id="GO:0046872">
    <property type="term" value="F:metal ion binding"/>
    <property type="evidence" value="ECO:0007669"/>
    <property type="project" value="UniProtKB-KW"/>
</dbReference>
<dbReference type="PIRSF" id="PIRSF037238">
    <property type="entry name" value="Carboxypeptidase_G2"/>
    <property type="match status" value="1"/>
</dbReference>
<evidence type="ECO:0000256" key="3">
    <source>
        <dbReference type="PIRSR" id="PIRSR037238-1"/>
    </source>
</evidence>
<dbReference type="InterPro" id="IPR036264">
    <property type="entry name" value="Bact_exopeptidase_dim_dom"/>
</dbReference>
<keyword evidence="1" id="KW-0479">Metal-binding</keyword>
<evidence type="ECO:0000313" key="5">
    <source>
        <dbReference type="EMBL" id="QFF98117.1"/>
    </source>
</evidence>
<dbReference type="InterPro" id="IPR002933">
    <property type="entry name" value="Peptidase_M20"/>
</dbReference>
<keyword evidence="2" id="KW-0378">Hydrolase</keyword>
<dbReference type="AlphaFoldDB" id="A0A5J6SPP5"/>
<dbReference type="Gene3D" id="3.30.70.360">
    <property type="match status" value="1"/>
</dbReference>
<dbReference type="Proteomes" id="UP000325517">
    <property type="component" value="Chromosome"/>
</dbReference>
<protein>
    <submittedName>
        <fullName evidence="5">M20 family peptidase</fullName>
    </submittedName>
</protein>
<dbReference type="PANTHER" id="PTHR43808">
    <property type="entry name" value="ACETYLORNITHINE DEACETYLASE"/>
    <property type="match status" value="1"/>
</dbReference>
<dbReference type="EMBL" id="CP031223">
    <property type="protein sequence ID" value="QFF98117.1"/>
    <property type="molecule type" value="Genomic_DNA"/>
</dbReference>
<evidence type="ECO:0000259" key="4">
    <source>
        <dbReference type="Pfam" id="PF07687"/>
    </source>
</evidence>
<feature type="domain" description="Peptidase M20 dimerisation" evidence="4">
    <location>
        <begin position="180"/>
        <end position="272"/>
    </location>
</feature>
<dbReference type="InterPro" id="IPR017150">
    <property type="entry name" value="Pept_M20_glutamate_carboxypep"/>
</dbReference>
<dbReference type="CDD" id="cd03885">
    <property type="entry name" value="M20_CPDG2"/>
    <property type="match status" value="1"/>
</dbReference>
<dbReference type="KEGG" id="psyo:PB01_04390"/>
<dbReference type="Pfam" id="PF07687">
    <property type="entry name" value="M20_dimer"/>
    <property type="match status" value="1"/>
</dbReference>
<evidence type="ECO:0000256" key="2">
    <source>
        <dbReference type="ARBA" id="ARBA00022801"/>
    </source>
</evidence>
<evidence type="ECO:0000313" key="6">
    <source>
        <dbReference type="Proteomes" id="UP000325517"/>
    </source>
</evidence>
<dbReference type="InterPro" id="IPR011650">
    <property type="entry name" value="Peptidase_M20_dimer"/>
</dbReference>
<name>A0A5J6SPP5_9BACI</name>
<dbReference type="PANTHER" id="PTHR43808:SF9">
    <property type="entry name" value="BLL0789 PROTEIN"/>
    <property type="match status" value="1"/>
</dbReference>
<feature type="active site" description="Proton acceptor" evidence="3">
    <location>
        <position position="144"/>
    </location>
</feature>
<keyword evidence="6" id="KW-1185">Reference proteome</keyword>
<organism evidence="5 6">
    <name type="scientific">Psychrobacillus glaciei</name>
    <dbReference type="NCBI Taxonomy" id="2283160"/>
    <lineage>
        <taxon>Bacteria</taxon>
        <taxon>Bacillati</taxon>
        <taxon>Bacillota</taxon>
        <taxon>Bacilli</taxon>
        <taxon>Bacillales</taxon>
        <taxon>Bacillaceae</taxon>
        <taxon>Psychrobacillus</taxon>
    </lineage>
</organism>
<dbReference type="GO" id="GO:0016787">
    <property type="term" value="F:hydrolase activity"/>
    <property type="evidence" value="ECO:0007669"/>
    <property type="project" value="UniProtKB-KW"/>
</dbReference>
<sequence>MTRMLDYLRENQKSIEKTLIRLVKAESPSQDKKLVDLCGEVLMEEFTKLIDGDIQILKKSIVGNQYLLTYGPKDWKDQILIIGHLDTVWDKDALPLKIEGDTLYGPGVFDMKAGLTISLWAMKALKAFNIFGEKKVVLLVTSDEEIGSIHSKEIIIQEARKSSLVLIPESSIEPNGAVKTERKGAGNFYLEVKGVAAHAGINAWDGASAIEELAYQIIDLKKLANREEGISINVGIISGGSRSNVIAKDAYAEIDVRITKREQAELITQQIMNRPVFVEGTSTVVTGEIERFPLERNEKVVSLYHDLKEIALLHGYELEEGSSGGASDGNFTAGEGIPTIDGLGPIGGGAHSDNEHIILSNLPERSALLAEMIAKHLQ</sequence>
<dbReference type="InterPro" id="IPR050072">
    <property type="entry name" value="Peptidase_M20A"/>
</dbReference>
<dbReference type="SUPFAM" id="SSF53187">
    <property type="entry name" value="Zn-dependent exopeptidases"/>
    <property type="match status" value="1"/>
</dbReference>
<dbReference type="RefSeq" id="WP_151699061.1">
    <property type="nucleotide sequence ID" value="NZ_CP031223.1"/>
</dbReference>
<dbReference type="OrthoDB" id="9783294at2"/>
<dbReference type="Gene3D" id="3.40.630.10">
    <property type="entry name" value="Zn peptidases"/>
    <property type="match status" value="1"/>
</dbReference>
<gene>
    <name evidence="5" type="ORF">PB01_04390</name>
</gene>
<reference evidence="5 6" key="1">
    <citation type="submission" date="2018-07" db="EMBL/GenBank/DDBJ databases">
        <title>Complete genome sequence of Psychrobacillus sp. PB01, isolated from iceberg, and comparative genome analysis of Psychrobacillus strains.</title>
        <authorList>
            <person name="Lee P.C."/>
        </authorList>
    </citation>
    <scope>NUCLEOTIDE SEQUENCE [LARGE SCALE GENOMIC DNA]</scope>
    <source>
        <strain evidence="5 6">PB01</strain>
    </source>
</reference>